<dbReference type="PANTHER" id="PTHR30344:SF1">
    <property type="entry name" value="6-PHOSPHOGLUCONOLACTONASE"/>
    <property type="match status" value="1"/>
</dbReference>
<dbReference type="InterPro" id="IPR011045">
    <property type="entry name" value="N2O_reductase_N"/>
</dbReference>
<dbReference type="Gene3D" id="2.130.10.10">
    <property type="entry name" value="YVTN repeat-like/Quinoprotein amine dehydrogenase"/>
    <property type="match status" value="1"/>
</dbReference>
<dbReference type="SUPFAM" id="SSF50974">
    <property type="entry name" value="Nitrous oxide reductase, N-terminal domain"/>
    <property type="match status" value="2"/>
</dbReference>
<comment type="caution">
    <text evidence="3">The sequence shown here is derived from an EMBL/GenBank/DDBJ whole genome shotgun (WGS) entry which is preliminary data.</text>
</comment>
<accession>A0A016XJM7</accession>
<dbReference type="GO" id="GO:0006006">
    <property type="term" value="P:glucose metabolic process"/>
    <property type="evidence" value="ECO:0007669"/>
    <property type="project" value="UniProtKB-KW"/>
</dbReference>
<dbReference type="AlphaFoldDB" id="A0A016XJM7"/>
<dbReference type="GO" id="GO:0017057">
    <property type="term" value="F:6-phosphogluconolactonase activity"/>
    <property type="evidence" value="ECO:0007669"/>
    <property type="project" value="TreeGrafter"/>
</dbReference>
<dbReference type="eggNOG" id="COG2706">
    <property type="taxonomic scope" value="Bacteria"/>
</dbReference>
<dbReference type="GO" id="GO:0005829">
    <property type="term" value="C:cytosol"/>
    <property type="evidence" value="ECO:0007669"/>
    <property type="project" value="TreeGrafter"/>
</dbReference>
<name>A0A016XJM7_9BURK</name>
<dbReference type="RefSeq" id="WP_035609045.1">
    <property type="nucleotide sequence ID" value="NZ_JEMG01000001.1"/>
</dbReference>
<evidence type="ECO:0000313" key="4">
    <source>
        <dbReference type="Proteomes" id="UP000023268"/>
    </source>
</evidence>
<dbReference type="InterPro" id="IPR015943">
    <property type="entry name" value="WD40/YVTN_repeat-like_dom_sf"/>
</dbReference>
<dbReference type="STRING" id="1458275.AZ34_14055"/>
<gene>
    <name evidence="3" type="ORF">AZ34_14055</name>
</gene>
<dbReference type="PANTHER" id="PTHR30344">
    <property type="entry name" value="6-PHOSPHOGLUCONOLACTONASE-RELATED"/>
    <property type="match status" value="1"/>
</dbReference>
<comment type="similarity">
    <text evidence="1">Belongs to the cycloisomerase 2 family.</text>
</comment>
<protein>
    <submittedName>
        <fullName evidence="3">6-phosphogluconolactonase</fullName>
    </submittedName>
</protein>
<evidence type="ECO:0000256" key="1">
    <source>
        <dbReference type="ARBA" id="ARBA00005564"/>
    </source>
</evidence>
<dbReference type="Proteomes" id="UP000023268">
    <property type="component" value="Unassembled WGS sequence"/>
</dbReference>
<organism evidence="3 4">
    <name type="scientific">Hylemonella gracilis str. Niagara R</name>
    <dbReference type="NCBI Taxonomy" id="1458275"/>
    <lineage>
        <taxon>Bacteria</taxon>
        <taxon>Pseudomonadati</taxon>
        <taxon>Pseudomonadota</taxon>
        <taxon>Betaproteobacteria</taxon>
        <taxon>Burkholderiales</taxon>
        <taxon>Comamonadaceae</taxon>
        <taxon>Hylemonella</taxon>
    </lineage>
</organism>
<dbReference type="Pfam" id="PF10282">
    <property type="entry name" value="Lactonase"/>
    <property type="match status" value="1"/>
</dbReference>
<proteinExistence type="inferred from homology"/>
<dbReference type="InterPro" id="IPR050282">
    <property type="entry name" value="Cycloisomerase_2"/>
</dbReference>
<evidence type="ECO:0000256" key="2">
    <source>
        <dbReference type="ARBA" id="ARBA00022526"/>
    </source>
</evidence>
<dbReference type="OrthoDB" id="9790815at2"/>
<reference evidence="3 4" key="1">
    <citation type="submission" date="2014-02" db="EMBL/GenBank/DDBJ databases">
        <title>Draft Genome of Hylemonella gracilis isolated from the Niagara River.</title>
        <authorList>
            <person name="Pawlowski D.R."/>
            <person name="Koudelka G.B."/>
        </authorList>
    </citation>
    <scope>NUCLEOTIDE SEQUENCE [LARGE SCALE GENOMIC DNA]</scope>
    <source>
        <strain evidence="3 4">Niagara R</strain>
    </source>
</reference>
<keyword evidence="2" id="KW-0119">Carbohydrate metabolism</keyword>
<evidence type="ECO:0000313" key="3">
    <source>
        <dbReference type="EMBL" id="EYC52075.1"/>
    </source>
</evidence>
<keyword evidence="2" id="KW-0313">Glucose metabolism</keyword>
<dbReference type="EMBL" id="JEMG01000001">
    <property type="protein sequence ID" value="EYC52075.1"/>
    <property type="molecule type" value="Genomic_DNA"/>
</dbReference>
<sequence length="342" mass="36844">MSVSPTATATVYVSNADSQDISVLRLDRARGSLNPIQTVPVGGMVMPLALSPQRHVLYAALRSEPYTVLAFTIDPSTGHLGELGRAALPDSMAYLATDRGGRWLFAASYGGNRASVSPIGTDGQPAPAVQIVPNGKNAHAAIPDAANRNVYITSLGTDQVFQWRFDTHTGQLTPNDPPAMTARPGSGPRHLVFHPNGRHAYLLGELDATVELLDVDATKGQLNRKQHWPTLPAGATVKPWAADLHLTPDGRFLYTSERNSSTLAIWRVDTSSGALSLVGHQPTEQQPRGFQIDASGLWLIASGQLSHAVTLYKIDRDSGRLTETQRLPVGKGPNWIEIVDHH</sequence>
<dbReference type="InterPro" id="IPR019405">
    <property type="entry name" value="Lactonase_7-beta_prop"/>
</dbReference>